<evidence type="ECO:0000313" key="2">
    <source>
        <dbReference type="Proteomes" id="UP000614915"/>
    </source>
</evidence>
<reference evidence="1 2" key="1">
    <citation type="submission" date="2020-11" db="EMBL/GenBank/DDBJ databases">
        <title>Sequencing the genomes of 1000 actinobacteria strains.</title>
        <authorList>
            <person name="Klenk H.-P."/>
        </authorList>
    </citation>
    <scope>NUCLEOTIDE SEQUENCE [LARGE SCALE GENOMIC DNA]</scope>
    <source>
        <strain evidence="1 2">DSM 101692</strain>
    </source>
</reference>
<proteinExistence type="predicted"/>
<gene>
    <name evidence="1" type="ORF">IW248_005204</name>
</gene>
<sequence length="79" mass="8922">MPSRLADQHIPRRPEWTCRTCEQDTPWPCAPARVRLSEAYGRDRIGLSMYLGSLHAVVVAELPAVAAGELFERFVGWAR</sequence>
<protein>
    <recommendedName>
        <fullName evidence="3">Flavin reductase</fullName>
    </recommendedName>
</protein>
<keyword evidence="2" id="KW-1185">Reference proteome</keyword>
<dbReference type="EMBL" id="JADOTX010000001">
    <property type="protein sequence ID" value="MBG6068917.1"/>
    <property type="molecule type" value="Genomic_DNA"/>
</dbReference>
<comment type="caution">
    <text evidence="1">The sequence shown here is derived from an EMBL/GenBank/DDBJ whole genome shotgun (WGS) entry which is preliminary data.</text>
</comment>
<evidence type="ECO:0000313" key="1">
    <source>
        <dbReference type="EMBL" id="MBG6068917.1"/>
    </source>
</evidence>
<evidence type="ECO:0008006" key="3">
    <source>
        <dbReference type="Google" id="ProtNLM"/>
    </source>
</evidence>
<dbReference type="RefSeq" id="WP_196929039.1">
    <property type="nucleotide sequence ID" value="NZ_JADOTX010000001.1"/>
</dbReference>
<name>A0ABS0JQH1_9ACTN</name>
<accession>A0ABS0JQH1</accession>
<dbReference type="Proteomes" id="UP000614915">
    <property type="component" value="Unassembled WGS sequence"/>
</dbReference>
<organism evidence="1 2">
    <name type="scientific">Micromonospora ureilytica</name>
    <dbReference type="NCBI Taxonomy" id="709868"/>
    <lineage>
        <taxon>Bacteria</taxon>
        <taxon>Bacillati</taxon>
        <taxon>Actinomycetota</taxon>
        <taxon>Actinomycetes</taxon>
        <taxon>Micromonosporales</taxon>
        <taxon>Micromonosporaceae</taxon>
        <taxon>Micromonospora</taxon>
    </lineage>
</organism>